<evidence type="ECO:0000256" key="17">
    <source>
        <dbReference type="ARBA" id="ARBA00067459"/>
    </source>
</evidence>
<feature type="domain" description="EF-hand" evidence="22">
    <location>
        <begin position="1832"/>
        <end position="1867"/>
    </location>
</feature>
<feature type="transmembrane region" description="Helical" evidence="21">
    <location>
        <begin position="898"/>
        <end position="918"/>
    </location>
</feature>
<feature type="transmembrane region" description="Helical" evidence="21">
    <location>
        <begin position="1007"/>
        <end position="1031"/>
    </location>
</feature>
<dbReference type="Gene3D" id="1.10.238.10">
    <property type="entry name" value="EF-hand"/>
    <property type="match status" value="1"/>
</dbReference>
<feature type="transmembrane region" description="Helical" evidence="21">
    <location>
        <begin position="1576"/>
        <end position="1596"/>
    </location>
</feature>
<keyword evidence="13" id="KW-0325">Glycoprotein</keyword>
<evidence type="ECO:0000256" key="11">
    <source>
        <dbReference type="ARBA" id="ARBA00023065"/>
    </source>
</evidence>
<evidence type="ECO:0000256" key="20">
    <source>
        <dbReference type="SAM" id="MobiDB-lite"/>
    </source>
</evidence>
<keyword evidence="14" id="KW-0407">Ion channel</keyword>
<feature type="transmembrane region" description="Helical" evidence="21">
    <location>
        <begin position="549"/>
        <end position="566"/>
    </location>
</feature>
<sequence length="2013" mass="227200">MDSDDPYSHRRDRSTPQGIPLQDLNSPPDEGESADSHWQQRGALHRRTLSDRGRDLLRNRESLTGRPGTRYAPIAETSPSPTRAGFERSAGAGQAQHPPRLQTGGFGAPHQDAPDISPLDDLGAFQQAIGGFAGLSFQGESSSETDLHREPSYTSASMVSGVAPLQRSESESTQDWEDPDRSNFSPVYTDTAPLTDRGHLQPMGVAEPTTPTGLQPGDRSSFQTVRFLSPETRSPAASRLGDDLPTVEANIGSLSPSDERGLERSGSRMRSLSPGGSSPLRRAGTIVRNMSQRVVNLSNEPELVERSIQRKSSHKQSRLEQPPSFPALSDYAHDGAPSTARPPEKPTAPKGPTPPPPPPPMLDWKIHNNPFRGKSLGIFPYDSRLRLRLCDLLVHPVTEPLILVLIVIQTILLTVDSAQDVATHPRPQRFGGSWIDYCLFGLFVIYTIEIIVRVIVSGFIVNPIEYSTINRQIGLRQAIIDKANTFLAPQRAASLKRSASTQQHVQPSILRSFTSHPGLEKVPGGSRQQQRVRLAHRAFLRHSFNRLDFVAVVSFWVSFVISVFGIQSREHLYIFRMLSCLRILRLLSMTSGTTVILRSLKKAAPLLVNVAFLLGFFWLLFAVVGVQTFKSSLRRTCVWRDPEGVLDDFVNDFQFCGGYIGADGQHRPWLKADGITAGTSSPKGFLCPPESRCIEGDNPYNGTVSYDNILQSLQQVFVIMSSNTFSEIMYYLMDSEYLAGALFFALAIIIMSLWLISLLIAVITSSFNVIRDESKASAFTAEEKKETLLDEDQEKTKKLPKNTLKYLFNKTRWIWITIICYGLLCQSLRSAEMSDWRMKFLDASETAVTLALDVEIVLRIAVDWRNFFKGKQNLVDLFLAVITTIIQIPPIHNSGEPYAWLTIFQIIRIYRVVLAVPLTRDLIMVVLGNVSGILNLILFVALLTFLAAIFASQLFRGELPPDDGEEALPVTFKTIYNSFLGMYQIFSSEDWTSIMYSITTIEVFYGQAWIGAAFFIMWFILANFIVLNMFIAVIQENFDVSEDEKRLQQVKAFLQQKEMGGSSHGNLSLSTIFKLSQATGRRKDPLDYGPAATEMLLKDAVVRDFLDDQGDQSPERPNPEVDPNAALGPAPTTIVSSGIMSTLYTKFMRIFRHTEPNPFYSRLQISRAYEDLDPRRMAKEVVSATEKRKLEQREYLRKHPNYNVSLFIFKPHNPIRKICQRIVGPGRGGDRIEGVAPSVPVWYAFSAFLYAAIVAMVILACVTTPLYQKEYFTTNEFSVKNWFVFTDMGFAILFTVEAIIKVIADGFFWTPNAYFRGSWGFIDGIVLITLWINVGASLLNEGEVSRVVGAFKALRALRLLNVSDSARDTFHSIIVRGGWKILSAAFVSLSLLIPFAIYGLNLFNGKMQACNDGNSNISDLRDCVGEYFNQPYDWDVLSPRVASNPYFDFDNFGGSAFILFQIVSQEGWIDVMWAAESITGVFRQPQPFASEGNAVFFVVYNLLGAVFVLTLFVSVFMRNYTEQTGVAFLTTDQRSWLELRKLLRQISPSKRPSSSKKRETWEEWCYRRAVSKRGRWQRFITLVLVLHLILLCLEFYPSVFWWDRTRDYIFLVFTLIYIVNIGIRIVGLTWSRFRKSSWDVYSILAVSGTFITTILLLSNFKQRIYIQAHKLFLVLIALLLIPRNNQLDQLFKTAAASFTKIANLLATWGVLFLVYAIALTQTFGLTKFNTNETGNLNFRTVPKALILLFRTSVGEGWNELMEDFATVQPPFCTMSDKFLDSDCGSPEWARALFISWNILSMYIFVNLFISLIYESFSYVYQRSSGLSVISREEIRRFKQAWAEFDPNGTSFITKEQFPRLLGELSGIFEMRIYDGDFTVRRLVEDCSVRQRESQLPVEGAKAPVEVDLKKLRERLRDLPVEEIRRRRTRMNVFYEEVLVSADPDRGINFTALLMILAHYKVINDNKSLRYVFIYLERHRASARPSALSSTVSVALPECSGTGSVIDAVPRQNG</sequence>
<feature type="transmembrane region" description="Helical" evidence="21">
    <location>
        <begin position="1241"/>
        <end position="1262"/>
    </location>
</feature>
<organism evidence="23 24">
    <name type="scientific">Lineolata rhizophorae</name>
    <dbReference type="NCBI Taxonomy" id="578093"/>
    <lineage>
        <taxon>Eukaryota</taxon>
        <taxon>Fungi</taxon>
        <taxon>Dikarya</taxon>
        <taxon>Ascomycota</taxon>
        <taxon>Pezizomycotina</taxon>
        <taxon>Dothideomycetes</taxon>
        <taxon>Dothideomycetes incertae sedis</taxon>
        <taxon>Lineolatales</taxon>
        <taxon>Lineolataceae</taxon>
        <taxon>Lineolata</taxon>
    </lineage>
</organism>
<comment type="function">
    <text evidence="15">Voltage-gated, high-affinity calcium channel that functions together with MID1 to mediate calcium entry into cells. Required during conditions of environmental stress.</text>
</comment>
<comment type="similarity">
    <text evidence="16 19">Belongs to the calcium channel alpha-1 subunit (TC 1.A.1.11) family.</text>
</comment>
<evidence type="ECO:0000256" key="9">
    <source>
        <dbReference type="ARBA" id="ARBA00022882"/>
    </source>
</evidence>
<dbReference type="InterPro" id="IPR050599">
    <property type="entry name" value="VDCC_alpha-1_subunit"/>
</dbReference>
<feature type="transmembrane region" description="Helical" evidence="21">
    <location>
        <begin position="603"/>
        <end position="626"/>
    </location>
</feature>
<keyword evidence="12 21" id="KW-0472">Membrane</keyword>
<evidence type="ECO:0000256" key="13">
    <source>
        <dbReference type="ARBA" id="ARBA00023180"/>
    </source>
</evidence>
<name>A0A6A6PA20_9PEZI</name>
<keyword evidence="24" id="KW-1185">Reference proteome</keyword>
<feature type="transmembrane region" description="Helical" evidence="21">
    <location>
        <begin position="1608"/>
        <end position="1626"/>
    </location>
</feature>
<evidence type="ECO:0000256" key="21">
    <source>
        <dbReference type="SAM" id="Phobius"/>
    </source>
</evidence>
<feature type="transmembrane region" description="Helical" evidence="21">
    <location>
        <begin position="1701"/>
        <end position="1719"/>
    </location>
</feature>
<dbReference type="GO" id="GO:0098703">
    <property type="term" value="P:calcium ion import across plasma membrane"/>
    <property type="evidence" value="ECO:0007669"/>
    <property type="project" value="TreeGrafter"/>
</dbReference>
<dbReference type="EMBL" id="MU001672">
    <property type="protein sequence ID" value="KAF2460795.1"/>
    <property type="molecule type" value="Genomic_DNA"/>
</dbReference>
<evidence type="ECO:0000256" key="1">
    <source>
        <dbReference type="ARBA" id="ARBA00004651"/>
    </source>
</evidence>
<keyword evidence="18" id="KW-0479">Metal-binding</keyword>
<feature type="transmembrane region" description="Helical" evidence="21">
    <location>
        <begin position="1319"/>
        <end position="1339"/>
    </location>
</feature>
<evidence type="ECO:0000313" key="24">
    <source>
        <dbReference type="Proteomes" id="UP000799766"/>
    </source>
</evidence>
<evidence type="ECO:0000256" key="6">
    <source>
        <dbReference type="ARBA" id="ARBA00022673"/>
    </source>
</evidence>
<feature type="region of interest" description="Disordered" evidence="20">
    <location>
        <begin position="306"/>
        <end position="363"/>
    </location>
</feature>
<evidence type="ECO:0000256" key="18">
    <source>
        <dbReference type="PIRSR" id="PIRSR602077-1"/>
    </source>
</evidence>
<feature type="transmembrane region" description="Helical" evidence="21">
    <location>
        <begin position="813"/>
        <end position="831"/>
    </location>
</feature>
<evidence type="ECO:0000256" key="8">
    <source>
        <dbReference type="ARBA" id="ARBA00022837"/>
    </source>
</evidence>
<evidence type="ECO:0000313" key="23">
    <source>
        <dbReference type="EMBL" id="KAF2460795.1"/>
    </source>
</evidence>
<keyword evidence="2" id="KW-0813">Transport</keyword>
<feature type="transmembrane region" description="Helical" evidence="21">
    <location>
        <begin position="434"/>
        <end position="456"/>
    </location>
</feature>
<evidence type="ECO:0000256" key="15">
    <source>
        <dbReference type="ARBA" id="ARBA00057587"/>
    </source>
</evidence>
<dbReference type="Proteomes" id="UP000799766">
    <property type="component" value="Unassembled WGS sequence"/>
</dbReference>
<keyword evidence="5 19" id="KW-0109">Calcium transport</keyword>
<evidence type="ECO:0000256" key="12">
    <source>
        <dbReference type="ARBA" id="ARBA00023136"/>
    </source>
</evidence>
<keyword evidence="11" id="KW-0406">Ion transport</keyword>
<dbReference type="Gene3D" id="1.10.287.70">
    <property type="match status" value="4"/>
</dbReference>
<dbReference type="FunFam" id="1.20.120.350:FF:000098">
    <property type="entry name" value="Calcium channel subunit Cch1"/>
    <property type="match status" value="1"/>
</dbReference>
<feature type="binding site" evidence="18">
    <location>
        <position position="1466"/>
    </location>
    <ligand>
        <name>Ca(2+)</name>
        <dbReference type="ChEBI" id="CHEBI:29108"/>
    </ligand>
</feature>
<evidence type="ECO:0000256" key="2">
    <source>
        <dbReference type="ARBA" id="ARBA00022448"/>
    </source>
</evidence>
<dbReference type="PANTHER" id="PTHR45628:SF7">
    <property type="entry name" value="VOLTAGE-DEPENDENT CALCIUM CHANNEL TYPE A SUBUNIT ALPHA-1"/>
    <property type="match status" value="1"/>
</dbReference>
<dbReference type="OrthoDB" id="416585at2759"/>
<keyword evidence="6 19" id="KW-0107">Calcium channel</keyword>
<evidence type="ECO:0000256" key="16">
    <source>
        <dbReference type="ARBA" id="ARBA00061395"/>
    </source>
</evidence>
<dbReference type="InterPro" id="IPR002077">
    <property type="entry name" value="VDCCAlpha1"/>
</dbReference>
<feature type="transmembrane region" description="Helical" evidence="21">
    <location>
        <begin position="930"/>
        <end position="955"/>
    </location>
</feature>
<feature type="compositionally biased region" description="Pro residues" evidence="20">
    <location>
        <begin position="345"/>
        <end position="361"/>
    </location>
</feature>
<dbReference type="FunFam" id="1.10.287.70:FF:000118">
    <property type="entry name" value="Calcium channel subunit Cch1"/>
    <property type="match status" value="1"/>
</dbReference>
<evidence type="ECO:0000256" key="19">
    <source>
        <dbReference type="RuleBase" id="RU003808"/>
    </source>
</evidence>
<dbReference type="SUPFAM" id="SSF81324">
    <property type="entry name" value="Voltage-gated potassium channels"/>
    <property type="match status" value="4"/>
</dbReference>
<evidence type="ECO:0000259" key="22">
    <source>
        <dbReference type="PROSITE" id="PS50222"/>
    </source>
</evidence>
<feature type="transmembrane region" description="Helical" evidence="21">
    <location>
        <begin position="1638"/>
        <end position="1658"/>
    </location>
</feature>
<feature type="transmembrane region" description="Helical" evidence="21">
    <location>
        <begin position="1381"/>
        <end position="1400"/>
    </location>
</feature>
<feature type="region of interest" description="Disordered" evidence="20">
    <location>
        <begin position="1107"/>
        <end position="1130"/>
    </location>
</feature>
<feature type="compositionally biased region" description="Basic and acidic residues" evidence="20">
    <location>
        <begin position="48"/>
        <end position="63"/>
    </location>
</feature>
<keyword evidence="3" id="KW-1003">Cell membrane</keyword>
<feature type="region of interest" description="Disordered" evidence="20">
    <location>
        <begin position="1"/>
        <end position="124"/>
    </location>
</feature>
<keyword evidence="10 21" id="KW-1133">Transmembrane helix</keyword>
<evidence type="ECO:0000256" key="7">
    <source>
        <dbReference type="ARBA" id="ARBA00022692"/>
    </source>
</evidence>
<dbReference type="InterPro" id="IPR027359">
    <property type="entry name" value="Volt_channel_dom_sf"/>
</dbReference>
<reference evidence="23" key="1">
    <citation type="journal article" date="2020" name="Stud. Mycol.">
        <title>101 Dothideomycetes genomes: a test case for predicting lifestyles and emergence of pathogens.</title>
        <authorList>
            <person name="Haridas S."/>
            <person name="Albert R."/>
            <person name="Binder M."/>
            <person name="Bloem J."/>
            <person name="Labutti K."/>
            <person name="Salamov A."/>
            <person name="Andreopoulos B."/>
            <person name="Baker S."/>
            <person name="Barry K."/>
            <person name="Bills G."/>
            <person name="Bluhm B."/>
            <person name="Cannon C."/>
            <person name="Castanera R."/>
            <person name="Culley D."/>
            <person name="Daum C."/>
            <person name="Ezra D."/>
            <person name="Gonzalez J."/>
            <person name="Henrissat B."/>
            <person name="Kuo A."/>
            <person name="Liang C."/>
            <person name="Lipzen A."/>
            <person name="Lutzoni F."/>
            <person name="Magnuson J."/>
            <person name="Mondo S."/>
            <person name="Nolan M."/>
            <person name="Ohm R."/>
            <person name="Pangilinan J."/>
            <person name="Park H.-J."/>
            <person name="Ramirez L."/>
            <person name="Alfaro M."/>
            <person name="Sun H."/>
            <person name="Tritt A."/>
            <person name="Yoshinaga Y."/>
            <person name="Zwiers L.-H."/>
            <person name="Turgeon B."/>
            <person name="Goodwin S."/>
            <person name="Spatafora J."/>
            <person name="Crous P."/>
            <person name="Grigoriev I."/>
        </authorList>
    </citation>
    <scope>NUCLEOTIDE SEQUENCE</scope>
    <source>
        <strain evidence="23">ATCC 16933</strain>
    </source>
</reference>
<protein>
    <recommendedName>
        <fullName evidence="17">Calcium-channel protein CCH1</fullName>
    </recommendedName>
</protein>
<dbReference type="PRINTS" id="PR00167">
    <property type="entry name" value="CACHANNEL"/>
</dbReference>
<gene>
    <name evidence="23" type="ORF">BDY21DRAFT_131922</name>
</gene>
<evidence type="ECO:0000256" key="4">
    <source>
        <dbReference type="ARBA" id="ARBA00022553"/>
    </source>
</evidence>
<comment type="subcellular location">
    <subcellularLocation>
        <location evidence="1">Cell membrane</location>
        <topology evidence="1">Multi-pass membrane protein</topology>
    </subcellularLocation>
    <subcellularLocation>
        <location evidence="19">Membrane</location>
        <topology evidence="19">Multi-pass membrane protein</topology>
    </subcellularLocation>
</comment>
<dbReference type="GO" id="GO:0005891">
    <property type="term" value="C:voltage-gated calcium channel complex"/>
    <property type="evidence" value="ECO:0007669"/>
    <property type="project" value="InterPro"/>
</dbReference>
<feature type="compositionally biased region" description="Basic and acidic residues" evidence="20">
    <location>
        <begin position="257"/>
        <end position="266"/>
    </location>
</feature>
<feature type="transmembrane region" description="Helical" evidence="21">
    <location>
        <begin position="1794"/>
        <end position="1813"/>
    </location>
</feature>
<keyword evidence="7 21" id="KW-0812">Transmembrane</keyword>
<dbReference type="PANTHER" id="PTHR45628">
    <property type="entry name" value="VOLTAGE-DEPENDENT CALCIUM CHANNEL TYPE A SUBUNIT ALPHA-1"/>
    <property type="match status" value="1"/>
</dbReference>
<evidence type="ECO:0000256" key="5">
    <source>
        <dbReference type="ARBA" id="ARBA00022568"/>
    </source>
</evidence>
<feature type="transmembrane region" description="Helical" evidence="21">
    <location>
        <begin position="1282"/>
        <end position="1304"/>
    </location>
</feature>
<dbReference type="InterPro" id="IPR005821">
    <property type="entry name" value="Ion_trans_dom"/>
</dbReference>
<dbReference type="GO" id="GO:0005509">
    <property type="term" value="F:calcium ion binding"/>
    <property type="evidence" value="ECO:0007669"/>
    <property type="project" value="InterPro"/>
</dbReference>
<dbReference type="GO" id="GO:0008331">
    <property type="term" value="F:high voltage-gated calcium channel activity"/>
    <property type="evidence" value="ECO:0007669"/>
    <property type="project" value="TreeGrafter"/>
</dbReference>
<keyword evidence="9 19" id="KW-0851">Voltage-gated channel</keyword>
<dbReference type="InterPro" id="IPR002048">
    <property type="entry name" value="EF_hand_dom"/>
</dbReference>
<evidence type="ECO:0000256" key="10">
    <source>
        <dbReference type="ARBA" id="ARBA00022989"/>
    </source>
</evidence>
<feature type="transmembrane region" description="Helical" evidence="21">
    <location>
        <begin position="737"/>
        <end position="763"/>
    </location>
</feature>
<evidence type="ECO:0000256" key="14">
    <source>
        <dbReference type="ARBA" id="ARBA00023303"/>
    </source>
</evidence>
<feature type="region of interest" description="Disordered" evidence="20">
    <location>
        <begin position="136"/>
        <end position="287"/>
    </location>
</feature>
<feature type="compositionally biased region" description="Polar residues" evidence="20">
    <location>
        <begin position="209"/>
        <end position="226"/>
    </location>
</feature>
<evidence type="ECO:0000256" key="3">
    <source>
        <dbReference type="ARBA" id="ARBA00022475"/>
    </source>
</evidence>
<dbReference type="FunFam" id="1.20.120.350:FF:000079">
    <property type="entry name" value="Calcium channel subunit Cch1"/>
    <property type="match status" value="1"/>
</dbReference>
<proteinExistence type="inferred from homology"/>
<keyword evidence="4" id="KW-0597">Phosphoprotein</keyword>
<dbReference type="FunFam" id="1.10.287.70:FF:000093">
    <property type="entry name" value="Calcium channel subunit Cch1"/>
    <property type="match status" value="1"/>
</dbReference>
<feature type="transmembrane region" description="Helical" evidence="21">
    <location>
        <begin position="1494"/>
        <end position="1516"/>
    </location>
</feature>
<accession>A0A6A6PA20</accession>
<dbReference type="Pfam" id="PF00520">
    <property type="entry name" value="Ion_trans"/>
    <property type="match status" value="4"/>
</dbReference>
<feature type="transmembrane region" description="Helical" evidence="21">
    <location>
        <begin position="874"/>
        <end position="892"/>
    </location>
</feature>
<dbReference type="Gene3D" id="1.20.120.350">
    <property type="entry name" value="Voltage-gated potassium channels. Chain C"/>
    <property type="match status" value="5"/>
</dbReference>
<dbReference type="PROSITE" id="PS50222">
    <property type="entry name" value="EF_HAND_2"/>
    <property type="match status" value="1"/>
</dbReference>
<dbReference type="FunFam" id="1.20.120.350:FF:000063">
    <property type="entry name" value="Calcium channel subunit Cch1"/>
    <property type="match status" value="1"/>
</dbReference>
<keyword evidence="8 18" id="KW-0106">Calcium</keyword>